<dbReference type="Gene3D" id="2.60.40.2380">
    <property type="match status" value="1"/>
</dbReference>
<dbReference type="InterPro" id="IPR001789">
    <property type="entry name" value="Sig_transdc_resp-reg_receiver"/>
</dbReference>
<dbReference type="GO" id="GO:0009927">
    <property type="term" value="F:histidine phosphotransfer kinase activity"/>
    <property type="evidence" value="ECO:0007669"/>
    <property type="project" value="TreeGrafter"/>
</dbReference>
<dbReference type="InterPro" id="IPR003661">
    <property type="entry name" value="HisK_dim/P_dom"/>
</dbReference>
<dbReference type="CDD" id="cd00082">
    <property type="entry name" value="HisKA"/>
    <property type="match status" value="1"/>
</dbReference>
<dbReference type="CDD" id="cd17546">
    <property type="entry name" value="REC_hyHK_CKI1_RcsC-like"/>
    <property type="match status" value="1"/>
</dbReference>
<dbReference type="Pfam" id="PF00512">
    <property type="entry name" value="HisKA"/>
    <property type="match status" value="1"/>
</dbReference>
<dbReference type="SMART" id="SM00448">
    <property type="entry name" value="REC"/>
    <property type="match status" value="1"/>
</dbReference>
<dbReference type="InterPro" id="IPR011006">
    <property type="entry name" value="CheY-like_superfamily"/>
</dbReference>
<keyword evidence="4 12" id="KW-0597">Phosphoprotein</keyword>
<evidence type="ECO:0000256" key="13">
    <source>
        <dbReference type="SAM" id="Phobius"/>
    </source>
</evidence>
<dbReference type="GO" id="GO:0005886">
    <property type="term" value="C:plasma membrane"/>
    <property type="evidence" value="ECO:0007669"/>
    <property type="project" value="TreeGrafter"/>
</dbReference>
<dbReference type="EC" id="2.7.13.3" evidence="3"/>
<feature type="transmembrane region" description="Helical" evidence="13">
    <location>
        <begin position="284"/>
        <end position="302"/>
    </location>
</feature>
<dbReference type="Gene3D" id="3.40.50.2300">
    <property type="match status" value="1"/>
</dbReference>
<dbReference type="GO" id="GO:0005524">
    <property type="term" value="F:ATP binding"/>
    <property type="evidence" value="ECO:0007669"/>
    <property type="project" value="UniProtKB-KW"/>
</dbReference>
<dbReference type="KEGG" id="dli:dnl_23150"/>
<dbReference type="PANTHER" id="PTHR43047:SF72">
    <property type="entry name" value="OSMOSENSING HISTIDINE PROTEIN KINASE SLN1"/>
    <property type="match status" value="1"/>
</dbReference>
<dbReference type="InterPro" id="IPR036097">
    <property type="entry name" value="HisK_dim/P_sf"/>
</dbReference>
<evidence type="ECO:0000256" key="6">
    <source>
        <dbReference type="ARBA" id="ARBA00022741"/>
    </source>
</evidence>
<accession>A0A975B712</accession>
<feature type="domain" description="Response regulatory" evidence="15">
    <location>
        <begin position="861"/>
        <end position="978"/>
    </location>
</feature>
<keyword evidence="13" id="KW-0812">Transmembrane</keyword>
<reference evidence="16" key="1">
    <citation type="journal article" date="2021" name="Microb. Physiol.">
        <title>Proteogenomic Insights into the Physiology of Marine, Sulfate-Reducing, Filamentous Desulfonema limicola and Desulfonema magnum.</title>
        <authorList>
            <person name="Schnaars V."/>
            <person name="Wohlbrand L."/>
            <person name="Scheve S."/>
            <person name="Hinrichs C."/>
            <person name="Reinhardt R."/>
            <person name="Rabus R."/>
        </authorList>
    </citation>
    <scope>NUCLEOTIDE SEQUENCE</scope>
    <source>
        <strain evidence="16">5ac10</strain>
    </source>
</reference>
<dbReference type="EMBL" id="CP061799">
    <property type="protein sequence ID" value="QTA80029.1"/>
    <property type="molecule type" value="Genomic_DNA"/>
</dbReference>
<feature type="transmembrane region" description="Helical" evidence="13">
    <location>
        <begin position="189"/>
        <end position="210"/>
    </location>
</feature>
<dbReference type="InterPro" id="IPR035965">
    <property type="entry name" value="PAS-like_dom_sf"/>
</dbReference>
<feature type="transmembrane region" description="Helical" evidence="13">
    <location>
        <begin position="341"/>
        <end position="359"/>
    </location>
</feature>
<evidence type="ECO:0000256" key="12">
    <source>
        <dbReference type="PROSITE-ProRule" id="PRU00169"/>
    </source>
</evidence>
<dbReference type="Gene3D" id="3.30.450.20">
    <property type="entry name" value="PAS domain"/>
    <property type="match status" value="1"/>
</dbReference>
<dbReference type="Pfam" id="PF00072">
    <property type="entry name" value="Response_reg"/>
    <property type="match status" value="1"/>
</dbReference>
<dbReference type="Proteomes" id="UP000663720">
    <property type="component" value="Chromosome"/>
</dbReference>
<name>A0A975B712_9BACT</name>
<evidence type="ECO:0000256" key="5">
    <source>
        <dbReference type="ARBA" id="ARBA00022679"/>
    </source>
</evidence>
<evidence type="ECO:0000256" key="2">
    <source>
        <dbReference type="ARBA" id="ARBA00004370"/>
    </source>
</evidence>
<keyword evidence="5" id="KW-0808">Transferase</keyword>
<dbReference type="SMART" id="SM00388">
    <property type="entry name" value="HisKA"/>
    <property type="match status" value="1"/>
</dbReference>
<keyword evidence="13" id="KW-1133">Transmembrane helix</keyword>
<dbReference type="SUPFAM" id="SSF55874">
    <property type="entry name" value="ATPase domain of HSP90 chaperone/DNA topoisomerase II/histidine kinase"/>
    <property type="match status" value="1"/>
</dbReference>
<evidence type="ECO:0000256" key="4">
    <source>
        <dbReference type="ARBA" id="ARBA00022553"/>
    </source>
</evidence>
<keyword evidence="10 13" id="KW-0472">Membrane</keyword>
<dbReference type="SUPFAM" id="SSF52172">
    <property type="entry name" value="CheY-like"/>
    <property type="match status" value="1"/>
</dbReference>
<evidence type="ECO:0000256" key="9">
    <source>
        <dbReference type="ARBA" id="ARBA00023012"/>
    </source>
</evidence>
<dbReference type="SUPFAM" id="SSF55785">
    <property type="entry name" value="PYP-like sensor domain (PAS domain)"/>
    <property type="match status" value="1"/>
</dbReference>
<dbReference type="PROSITE" id="PS50110">
    <property type="entry name" value="RESPONSE_REGULATORY"/>
    <property type="match status" value="1"/>
</dbReference>
<feature type="domain" description="Histidine kinase" evidence="14">
    <location>
        <begin position="615"/>
        <end position="836"/>
    </location>
</feature>
<keyword evidence="6" id="KW-0547">Nucleotide-binding</keyword>
<dbReference type="SMART" id="SM00387">
    <property type="entry name" value="HATPase_c"/>
    <property type="match status" value="1"/>
</dbReference>
<dbReference type="InterPro" id="IPR003594">
    <property type="entry name" value="HATPase_dom"/>
</dbReference>
<dbReference type="InterPro" id="IPR004358">
    <property type="entry name" value="Sig_transdc_His_kin-like_C"/>
</dbReference>
<dbReference type="Pfam" id="PF02518">
    <property type="entry name" value="HATPase_c"/>
    <property type="match status" value="1"/>
</dbReference>
<evidence type="ECO:0000259" key="14">
    <source>
        <dbReference type="PROSITE" id="PS50109"/>
    </source>
</evidence>
<keyword evidence="11" id="KW-0131">Cell cycle</keyword>
<dbReference type="Pfam" id="PF07695">
    <property type="entry name" value="7TMR-DISM_7TM"/>
    <property type="match status" value="1"/>
</dbReference>
<evidence type="ECO:0000256" key="1">
    <source>
        <dbReference type="ARBA" id="ARBA00000085"/>
    </source>
</evidence>
<feature type="modified residue" description="4-aspartylphosphate" evidence="12">
    <location>
        <position position="910"/>
    </location>
</feature>
<comment type="subcellular location">
    <subcellularLocation>
        <location evidence="2">Membrane</location>
    </subcellularLocation>
</comment>
<dbReference type="FunFam" id="1.10.287.130:FF:000038">
    <property type="entry name" value="Sensory transduction histidine kinase"/>
    <property type="match status" value="1"/>
</dbReference>
<dbReference type="InterPro" id="IPR011622">
    <property type="entry name" value="7TMR_DISM_rcpt_extracell_dom2"/>
</dbReference>
<dbReference type="PANTHER" id="PTHR43047">
    <property type="entry name" value="TWO-COMPONENT HISTIDINE PROTEIN KINASE"/>
    <property type="match status" value="1"/>
</dbReference>
<dbReference type="Gene3D" id="1.10.287.130">
    <property type="match status" value="1"/>
</dbReference>
<keyword evidence="9" id="KW-0902">Two-component regulatory system</keyword>
<dbReference type="InterPro" id="IPR011623">
    <property type="entry name" value="7TMR_DISM_rcpt_extracell_dom1"/>
</dbReference>
<dbReference type="PROSITE" id="PS50109">
    <property type="entry name" value="HIS_KIN"/>
    <property type="match status" value="1"/>
</dbReference>
<dbReference type="Gene3D" id="3.30.565.10">
    <property type="entry name" value="Histidine kinase-like ATPase, C-terminal domain"/>
    <property type="match status" value="1"/>
</dbReference>
<evidence type="ECO:0000313" key="17">
    <source>
        <dbReference type="Proteomes" id="UP000663720"/>
    </source>
</evidence>
<dbReference type="SUPFAM" id="SSF47384">
    <property type="entry name" value="Homodimeric domain of signal transducing histidine kinase"/>
    <property type="match status" value="1"/>
</dbReference>
<protein>
    <recommendedName>
        <fullName evidence="3">histidine kinase</fullName>
        <ecNumber evidence="3">2.7.13.3</ecNumber>
    </recommendedName>
</protein>
<keyword evidence="17" id="KW-1185">Reference proteome</keyword>
<evidence type="ECO:0000313" key="16">
    <source>
        <dbReference type="EMBL" id="QTA80029.1"/>
    </source>
</evidence>
<dbReference type="InterPro" id="IPR036890">
    <property type="entry name" value="HATPase_C_sf"/>
</dbReference>
<organism evidence="16 17">
    <name type="scientific">Desulfonema limicola</name>
    <dbReference type="NCBI Taxonomy" id="45656"/>
    <lineage>
        <taxon>Bacteria</taxon>
        <taxon>Pseudomonadati</taxon>
        <taxon>Thermodesulfobacteriota</taxon>
        <taxon>Desulfobacteria</taxon>
        <taxon>Desulfobacterales</taxon>
        <taxon>Desulfococcaceae</taxon>
        <taxon>Desulfonema</taxon>
    </lineage>
</organism>
<dbReference type="PRINTS" id="PR00344">
    <property type="entry name" value="BCTRLSENSOR"/>
</dbReference>
<gene>
    <name evidence="16" type="ORF">dnl_23150</name>
</gene>
<dbReference type="GO" id="GO:0000155">
    <property type="term" value="F:phosphorelay sensor kinase activity"/>
    <property type="evidence" value="ECO:0007669"/>
    <property type="project" value="InterPro"/>
</dbReference>
<comment type="catalytic activity">
    <reaction evidence="1">
        <text>ATP + protein L-histidine = ADP + protein N-phospho-L-histidine.</text>
        <dbReference type="EC" id="2.7.13.3"/>
    </reaction>
</comment>
<evidence type="ECO:0000256" key="11">
    <source>
        <dbReference type="ARBA" id="ARBA00023306"/>
    </source>
</evidence>
<keyword evidence="7 16" id="KW-0418">Kinase</keyword>
<dbReference type="AlphaFoldDB" id="A0A975B712"/>
<feature type="transmembrane region" description="Helical" evidence="13">
    <location>
        <begin position="217"/>
        <end position="234"/>
    </location>
</feature>
<evidence type="ECO:0000256" key="8">
    <source>
        <dbReference type="ARBA" id="ARBA00022840"/>
    </source>
</evidence>
<feature type="transmembrane region" description="Helical" evidence="13">
    <location>
        <begin position="246"/>
        <end position="272"/>
    </location>
</feature>
<proteinExistence type="predicted"/>
<evidence type="ECO:0000256" key="3">
    <source>
        <dbReference type="ARBA" id="ARBA00012438"/>
    </source>
</evidence>
<dbReference type="RefSeq" id="WP_207691707.1">
    <property type="nucleotide sequence ID" value="NZ_CP061799.1"/>
</dbReference>
<dbReference type="InterPro" id="IPR005467">
    <property type="entry name" value="His_kinase_dom"/>
</dbReference>
<evidence type="ECO:0000256" key="7">
    <source>
        <dbReference type="ARBA" id="ARBA00022777"/>
    </source>
</evidence>
<feature type="transmembrane region" description="Helical" evidence="13">
    <location>
        <begin position="308"/>
        <end position="329"/>
    </location>
</feature>
<keyword evidence="8" id="KW-0067">ATP-binding</keyword>
<dbReference type="CDD" id="cd16922">
    <property type="entry name" value="HATPase_EvgS-ArcB-TorS-like"/>
    <property type="match status" value="1"/>
</dbReference>
<evidence type="ECO:0000256" key="10">
    <source>
        <dbReference type="ARBA" id="ARBA00023136"/>
    </source>
</evidence>
<dbReference type="FunFam" id="3.30.565.10:FF:000010">
    <property type="entry name" value="Sensor histidine kinase RcsC"/>
    <property type="match status" value="1"/>
</dbReference>
<dbReference type="Pfam" id="PF07696">
    <property type="entry name" value="7TMR-DISMED2"/>
    <property type="match status" value="1"/>
</dbReference>
<evidence type="ECO:0000259" key="15">
    <source>
        <dbReference type="PROSITE" id="PS50110"/>
    </source>
</evidence>
<sequence length="1096" mass="126076">MKNFYKVIVLTFLQTILFIFSAYSQTQPLVLTDQQDQYLLGTYIECLEDSSHALTIEDVVSPEYNRRFIPNQKQYFDFGVSQSAWWVRFRVKNTAKPLTAWLMEFGSSRLHSVELYIPEKGGREFIVKKGGFFSLAEREINYRNFVFRIPLPADHEQMIYLRIKSVVLQTPLTIISSTAFGRKALLENFMLGIFYGAMIMIWGYHVFLWVIIRERSYFYYLLFVMAFILGNLADDGLGNLYIWNKFFLKSFIVPLVFTAYNASSLLFASSFLKTQQSMPKIHRIMKIFVFIWLILPMLYPFFPRAVLIKITYCFSIANYPVMTAAGILAKQKGFRPARYYLLNWGVFFGLSIIWILGSMKVLSVGYTFTSLLLKSGTLLQTMLFSISLADRINTFREEKDKAQDEVLKMLYENERLIREQNIFLEQKVVERTKELKNSKIRYQSLFEDAPISMWEEDFSQVKNYLETLKQSGILDFRTYFKDNPGEILKCISMASVLDVNKKTLELYHAQDKKDLMDNLSSVFKESSLSCMAEALVSMAENNIMFEGEAVNYTLTGEPVQLMVRSFVSPGTEETFSSVIVAMIDITKRKEMENELLNAKEQAESANRSKSIFLANMSHEIRTPMNAVIGFSDLLSSMITDEKQKSYLNAIQSGGRNLLMLINDILDLSKIESGKLELRPEPVSISSIFKEIYQIFAITISEKNLEFIVNISGLIPDALLLDETRFKQILLNLIANAVKFTDKGYVKLDAWCKKSEYPGRVHLIITIEDTGIGIASEFHDSLFNAFEQERELAEKYGGTGLGLAISRQLVTMMNGGIHLKTKASQGSIFEIRFHDVIISELSLADTIDMIEQTSNIVFENSTILIADDKLSNRELIKGFFDNMQVCIIEAVNGQEALFLAEKYEPDVILTDIFMPAVNGYEFARQLKDDKKLSNIPVIAVTASAFKQDREKIMKKGLFDGIIIKPFRKSELFAELCRFIAYKKDDSVCKVQSDKLKTETMPQEMLEKLPEIIEMLENELMPLWEQACKSRIFSHIENFACKIMETGEKYSCEILADYGKNMLTQSRNFDIEKIKILLYYYPELIEKLKAMKGYELDV</sequence>